<dbReference type="Gene3D" id="1.10.10.10">
    <property type="entry name" value="Winged helix-like DNA-binding domain superfamily/Winged helix DNA-binding domain"/>
    <property type="match status" value="1"/>
</dbReference>
<comment type="caution">
    <text evidence="2">The sequence shown here is derived from an EMBL/GenBank/DDBJ whole genome shotgun (WGS) entry which is preliminary data.</text>
</comment>
<proteinExistence type="predicted"/>
<dbReference type="InterPro" id="IPR036388">
    <property type="entry name" value="WH-like_DNA-bd_sf"/>
</dbReference>
<feature type="region of interest" description="Disordered" evidence="1">
    <location>
        <begin position="97"/>
        <end position="183"/>
    </location>
</feature>
<sequence>MGPSHRRRLRVSLKAMTWVWDHAQVGGSDLLLLLAIADNADDTGANAWPSIATLARKCRVDERTVQRIIRRLVAAQHLVVETTTGGRRSNRYALAMPAPDASSTGSPTPPANRHPAETPPPARRQGRGGTSATAGVAQPRHPNVLEPSSNDRHAPTRPRRAYADQQPAARSGAALPPPSTTPRCLTHTGQLAHNCPACRAETLGGTS</sequence>
<evidence type="ECO:0000313" key="3">
    <source>
        <dbReference type="Proteomes" id="UP001143480"/>
    </source>
</evidence>
<evidence type="ECO:0000256" key="1">
    <source>
        <dbReference type="SAM" id="MobiDB-lite"/>
    </source>
</evidence>
<dbReference type="EMBL" id="BSFP01000122">
    <property type="protein sequence ID" value="GLL08026.1"/>
    <property type="molecule type" value="Genomic_DNA"/>
</dbReference>
<reference evidence="2" key="2">
    <citation type="submission" date="2023-01" db="EMBL/GenBank/DDBJ databases">
        <authorList>
            <person name="Sun Q."/>
            <person name="Evtushenko L."/>
        </authorList>
    </citation>
    <scope>NUCLEOTIDE SEQUENCE</scope>
    <source>
        <strain evidence="2">VKM Ac-1321</strain>
    </source>
</reference>
<organism evidence="2 3">
    <name type="scientific">Dactylosporangium matsuzakiense</name>
    <dbReference type="NCBI Taxonomy" id="53360"/>
    <lineage>
        <taxon>Bacteria</taxon>
        <taxon>Bacillati</taxon>
        <taxon>Actinomycetota</taxon>
        <taxon>Actinomycetes</taxon>
        <taxon>Micromonosporales</taxon>
        <taxon>Micromonosporaceae</taxon>
        <taxon>Dactylosporangium</taxon>
    </lineage>
</organism>
<evidence type="ECO:0008006" key="4">
    <source>
        <dbReference type="Google" id="ProtNLM"/>
    </source>
</evidence>
<dbReference type="Pfam" id="PF13730">
    <property type="entry name" value="HTH_36"/>
    <property type="match status" value="1"/>
</dbReference>
<dbReference type="InterPro" id="IPR036390">
    <property type="entry name" value="WH_DNA-bd_sf"/>
</dbReference>
<gene>
    <name evidence="2" type="ORF">GCM10017581_097860</name>
</gene>
<dbReference type="SUPFAM" id="SSF46785">
    <property type="entry name" value="Winged helix' DNA-binding domain"/>
    <property type="match status" value="1"/>
</dbReference>
<name>A0A9W6KTW8_9ACTN</name>
<protein>
    <recommendedName>
        <fullName evidence="4">Helix-turn-helix protein</fullName>
    </recommendedName>
</protein>
<evidence type="ECO:0000313" key="2">
    <source>
        <dbReference type="EMBL" id="GLL08026.1"/>
    </source>
</evidence>
<feature type="compositionally biased region" description="Pro residues" evidence="1">
    <location>
        <begin position="107"/>
        <end position="122"/>
    </location>
</feature>
<dbReference type="Proteomes" id="UP001143480">
    <property type="component" value="Unassembled WGS sequence"/>
</dbReference>
<accession>A0A9W6KTW8</accession>
<keyword evidence="3" id="KW-1185">Reference proteome</keyword>
<reference evidence="2" key="1">
    <citation type="journal article" date="2014" name="Int. J. Syst. Evol. Microbiol.">
        <title>Complete genome sequence of Corynebacterium casei LMG S-19264T (=DSM 44701T), isolated from a smear-ripened cheese.</title>
        <authorList>
            <consortium name="US DOE Joint Genome Institute (JGI-PGF)"/>
            <person name="Walter F."/>
            <person name="Albersmeier A."/>
            <person name="Kalinowski J."/>
            <person name="Ruckert C."/>
        </authorList>
    </citation>
    <scope>NUCLEOTIDE SEQUENCE</scope>
    <source>
        <strain evidence="2">VKM Ac-1321</strain>
    </source>
</reference>
<dbReference type="AlphaFoldDB" id="A0A9W6KTW8"/>